<dbReference type="EMBL" id="JACHMH010000001">
    <property type="protein sequence ID" value="MBB4679544.1"/>
    <property type="molecule type" value="Genomic_DNA"/>
</dbReference>
<dbReference type="SUPFAM" id="SSF53807">
    <property type="entry name" value="Helical backbone' metal receptor"/>
    <property type="match status" value="1"/>
</dbReference>
<organism evidence="4 5">
    <name type="scientific">Crossiella cryophila</name>
    <dbReference type="NCBI Taxonomy" id="43355"/>
    <lineage>
        <taxon>Bacteria</taxon>
        <taxon>Bacillati</taxon>
        <taxon>Actinomycetota</taxon>
        <taxon>Actinomycetes</taxon>
        <taxon>Pseudonocardiales</taxon>
        <taxon>Pseudonocardiaceae</taxon>
        <taxon>Crossiella</taxon>
    </lineage>
</organism>
<name>A0A7W7CE84_9PSEU</name>
<evidence type="ECO:0000256" key="2">
    <source>
        <dbReference type="SAM" id="SignalP"/>
    </source>
</evidence>
<evidence type="ECO:0000256" key="1">
    <source>
        <dbReference type="ARBA" id="ARBA00008814"/>
    </source>
</evidence>
<dbReference type="AlphaFoldDB" id="A0A7W7CE84"/>
<reference evidence="4 5" key="1">
    <citation type="submission" date="2020-08" db="EMBL/GenBank/DDBJ databases">
        <title>Sequencing the genomes of 1000 actinobacteria strains.</title>
        <authorList>
            <person name="Klenk H.-P."/>
        </authorList>
    </citation>
    <scope>NUCLEOTIDE SEQUENCE [LARGE SCALE GENOMIC DNA]</scope>
    <source>
        <strain evidence="4 5">DSM 44230</strain>
    </source>
</reference>
<dbReference type="PROSITE" id="PS51257">
    <property type="entry name" value="PROKAR_LIPOPROTEIN"/>
    <property type="match status" value="1"/>
</dbReference>
<dbReference type="PANTHER" id="PTHR30535:SF7">
    <property type="entry name" value="IRON(III) DICITRATE-BINDING PROTEIN"/>
    <property type="match status" value="1"/>
</dbReference>
<feature type="chain" id="PRO_5039039061" evidence="2">
    <location>
        <begin position="25"/>
        <end position="329"/>
    </location>
</feature>
<dbReference type="PROSITE" id="PS50983">
    <property type="entry name" value="FE_B12_PBP"/>
    <property type="match status" value="1"/>
</dbReference>
<keyword evidence="2" id="KW-0732">Signal</keyword>
<dbReference type="InterPro" id="IPR050902">
    <property type="entry name" value="ABC_Transporter_SBP"/>
</dbReference>
<dbReference type="PANTHER" id="PTHR30535">
    <property type="entry name" value="VITAMIN B12-BINDING PROTEIN"/>
    <property type="match status" value="1"/>
</dbReference>
<evidence type="ECO:0000259" key="3">
    <source>
        <dbReference type="PROSITE" id="PS50983"/>
    </source>
</evidence>
<dbReference type="Gene3D" id="3.40.50.1980">
    <property type="entry name" value="Nitrogenase molybdenum iron protein domain"/>
    <property type="match status" value="2"/>
</dbReference>
<proteinExistence type="inferred from homology"/>
<gene>
    <name evidence="4" type="ORF">HNR67_005662</name>
</gene>
<feature type="signal peptide" evidence="2">
    <location>
        <begin position="1"/>
        <end position="24"/>
    </location>
</feature>
<feature type="domain" description="Fe/B12 periplasmic-binding" evidence="3">
    <location>
        <begin position="51"/>
        <end position="329"/>
    </location>
</feature>
<dbReference type="Pfam" id="PF01497">
    <property type="entry name" value="Peripla_BP_2"/>
    <property type="match status" value="1"/>
</dbReference>
<accession>A0A7W7CE84</accession>
<comment type="similarity">
    <text evidence="1">Belongs to the bacterial solute-binding protein 8 family.</text>
</comment>
<dbReference type="InterPro" id="IPR002491">
    <property type="entry name" value="ABC_transptr_periplasmic_BD"/>
</dbReference>
<dbReference type="Proteomes" id="UP000533598">
    <property type="component" value="Unassembled WGS sequence"/>
</dbReference>
<protein>
    <submittedName>
        <fullName evidence="4">Iron complex transport system substrate-binding protein</fullName>
    </submittedName>
</protein>
<dbReference type="RefSeq" id="WP_221490088.1">
    <property type="nucleotide sequence ID" value="NZ_BAAAUI010000001.1"/>
</dbReference>
<evidence type="ECO:0000313" key="4">
    <source>
        <dbReference type="EMBL" id="MBB4679544.1"/>
    </source>
</evidence>
<evidence type="ECO:0000313" key="5">
    <source>
        <dbReference type="Proteomes" id="UP000533598"/>
    </source>
</evidence>
<sequence>MFHRARLGCALAAAVAVASCATPANDPAAGQAPVTVSSCGQQLRFERAPQRAVTLEQSSTETLLALGLGERMAGTAYRAGKILPEYQAAYDKVPVLNAKALSGEQLRAAAPDLVVSSFASNFTKDKVGTRPELQALGLPSYVSAVDCPEHEPGLTPFERLFRDYENYGKVFGVADRAAALIAQQREVLKKAGEVRAGRSGKPTVVYLYSVFKGLPYVAGHNGMPSDMSRILGAPNAFDDINEDWPEISWEEIVKRDPTVIVVGDLSDRGAPGDSSAEKIKMMREHPVVSQLTAVRQNRIIDVPGIELDPTVRSANTLRLVGEGLKALGV</sequence>
<keyword evidence="5" id="KW-1185">Reference proteome</keyword>
<comment type="caution">
    <text evidence="4">The sequence shown here is derived from an EMBL/GenBank/DDBJ whole genome shotgun (WGS) entry which is preliminary data.</text>
</comment>